<dbReference type="InterPro" id="IPR059233">
    <property type="entry name" value="MobB_NdrA/B/Cbk1"/>
</dbReference>
<evidence type="ECO:0000259" key="12">
    <source>
        <dbReference type="PROSITE" id="PS50011"/>
    </source>
</evidence>
<dbReference type="InterPro" id="IPR017441">
    <property type="entry name" value="Protein_kinase_ATP_BS"/>
</dbReference>
<dbReference type="PANTHER" id="PTHR24356:SF184">
    <property type="entry name" value="SERINE_THREONINE-PROTEIN KINASE TRICORNERED"/>
    <property type="match status" value="1"/>
</dbReference>
<keyword evidence="15" id="KW-1185">Reference proteome</keyword>
<organism evidence="13">
    <name type="scientific">Guillardia theta (strain CCMP2712)</name>
    <name type="common">Cryptophyte</name>
    <dbReference type="NCBI Taxonomy" id="905079"/>
    <lineage>
        <taxon>Eukaryota</taxon>
        <taxon>Cryptophyceae</taxon>
        <taxon>Pyrenomonadales</taxon>
        <taxon>Geminigeraceae</taxon>
        <taxon>Guillardia</taxon>
    </lineage>
</organism>
<dbReference type="Proteomes" id="UP000011087">
    <property type="component" value="Unassembled WGS sequence"/>
</dbReference>
<dbReference type="EMBL" id="JH993066">
    <property type="protein sequence ID" value="EKX36925.1"/>
    <property type="molecule type" value="Genomic_DNA"/>
</dbReference>
<keyword evidence="2" id="KW-0723">Serine/threonine-protein kinase</keyword>
<dbReference type="OrthoDB" id="3638488at2759"/>
<dbReference type="PROSITE" id="PS50011">
    <property type="entry name" value="PROTEIN_KINASE_DOM"/>
    <property type="match status" value="1"/>
</dbReference>
<evidence type="ECO:0000256" key="10">
    <source>
        <dbReference type="PROSITE-ProRule" id="PRU10141"/>
    </source>
</evidence>
<evidence type="ECO:0000313" key="13">
    <source>
        <dbReference type="EMBL" id="EKX36925.1"/>
    </source>
</evidence>
<gene>
    <name evidence="13" type="ORF">GUITHDRAFT_116948</name>
</gene>
<dbReference type="STRING" id="905079.L1IMA7"/>
<proteinExistence type="predicted"/>
<accession>L1IMA7</accession>
<evidence type="ECO:0000313" key="15">
    <source>
        <dbReference type="Proteomes" id="UP000011087"/>
    </source>
</evidence>
<reference evidence="13 15" key="1">
    <citation type="journal article" date="2012" name="Nature">
        <title>Algal genomes reveal evolutionary mosaicism and the fate of nucleomorphs.</title>
        <authorList>
            <consortium name="DOE Joint Genome Institute"/>
            <person name="Curtis B.A."/>
            <person name="Tanifuji G."/>
            <person name="Burki F."/>
            <person name="Gruber A."/>
            <person name="Irimia M."/>
            <person name="Maruyama S."/>
            <person name="Arias M.C."/>
            <person name="Ball S.G."/>
            <person name="Gile G.H."/>
            <person name="Hirakawa Y."/>
            <person name="Hopkins J.F."/>
            <person name="Kuo A."/>
            <person name="Rensing S.A."/>
            <person name="Schmutz J."/>
            <person name="Symeonidi A."/>
            <person name="Elias M."/>
            <person name="Eveleigh R.J."/>
            <person name="Herman E.K."/>
            <person name="Klute M.J."/>
            <person name="Nakayama T."/>
            <person name="Obornik M."/>
            <person name="Reyes-Prieto A."/>
            <person name="Armbrust E.V."/>
            <person name="Aves S.J."/>
            <person name="Beiko R.G."/>
            <person name="Coutinho P."/>
            <person name="Dacks J.B."/>
            <person name="Durnford D.G."/>
            <person name="Fast N.M."/>
            <person name="Green B.R."/>
            <person name="Grisdale C.J."/>
            <person name="Hempel F."/>
            <person name="Henrissat B."/>
            <person name="Hoppner M.P."/>
            <person name="Ishida K."/>
            <person name="Kim E."/>
            <person name="Koreny L."/>
            <person name="Kroth P.G."/>
            <person name="Liu Y."/>
            <person name="Malik S.B."/>
            <person name="Maier U.G."/>
            <person name="McRose D."/>
            <person name="Mock T."/>
            <person name="Neilson J.A."/>
            <person name="Onodera N.T."/>
            <person name="Poole A.M."/>
            <person name="Pritham E.J."/>
            <person name="Richards T.A."/>
            <person name="Rocap G."/>
            <person name="Roy S.W."/>
            <person name="Sarai C."/>
            <person name="Schaack S."/>
            <person name="Shirato S."/>
            <person name="Slamovits C.H."/>
            <person name="Spencer D.F."/>
            <person name="Suzuki S."/>
            <person name="Worden A.Z."/>
            <person name="Zauner S."/>
            <person name="Barry K."/>
            <person name="Bell C."/>
            <person name="Bharti A.K."/>
            <person name="Crow J.A."/>
            <person name="Grimwood J."/>
            <person name="Kramer R."/>
            <person name="Lindquist E."/>
            <person name="Lucas S."/>
            <person name="Salamov A."/>
            <person name="McFadden G.I."/>
            <person name="Lane C.E."/>
            <person name="Keeling P.J."/>
            <person name="Gray M.W."/>
            <person name="Grigoriev I.V."/>
            <person name="Archibald J.M."/>
        </authorList>
    </citation>
    <scope>NUCLEOTIDE SEQUENCE</scope>
    <source>
        <strain evidence="13 15">CCMP2712</strain>
    </source>
</reference>
<dbReference type="PROSITE" id="PS00107">
    <property type="entry name" value="PROTEIN_KINASE_ATP"/>
    <property type="match status" value="1"/>
</dbReference>
<evidence type="ECO:0000256" key="11">
    <source>
        <dbReference type="SAM" id="MobiDB-lite"/>
    </source>
</evidence>
<evidence type="ECO:0000256" key="1">
    <source>
        <dbReference type="ARBA" id="ARBA00012513"/>
    </source>
</evidence>
<dbReference type="InterPro" id="IPR011009">
    <property type="entry name" value="Kinase-like_dom_sf"/>
</dbReference>
<dbReference type="OMA" id="NIQISTH"/>
<dbReference type="GO" id="GO:0004674">
    <property type="term" value="F:protein serine/threonine kinase activity"/>
    <property type="evidence" value="ECO:0007669"/>
    <property type="project" value="UniProtKB-KW"/>
</dbReference>
<evidence type="ECO:0000256" key="6">
    <source>
        <dbReference type="ARBA" id="ARBA00022777"/>
    </source>
</evidence>
<dbReference type="EnsemblProtists" id="EKX36925">
    <property type="protein sequence ID" value="EKX36925"/>
    <property type="gene ID" value="GUITHDRAFT_116948"/>
</dbReference>
<dbReference type="Gene3D" id="3.30.200.20">
    <property type="entry name" value="Phosphorylase Kinase, domain 1"/>
    <property type="match status" value="1"/>
</dbReference>
<evidence type="ECO:0000256" key="8">
    <source>
        <dbReference type="ARBA" id="ARBA00047899"/>
    </source>
</evidence>
<evidence type="ECO:0000256" key="3">
    <source>
        <dbReference type="ARBA" id="ARBA00022553"/>
    </source>
</evidence>
<dbReference type="eggNOG" id="KOG0605">
    <property type="taxonomic scope" value="Eukaryota"/>
</dbReference>
<name>L1IMA7_GUITC</name>
<dbReference type="PANTHER" id="PTHR24356">
    <property type="entry name" value="SERINE/THREONINE-PROTEIN KINASE"/>
    <property type="match status" value="1"/>
</dbReference>
<dbReference type="GO" id="GO:0005524">
    <property type="term" value="F:ATP binding"/>
    <property type="evidence" value="ECO:0007669"/>
    <property type="project" value="UniProtKB-UniRule"/>
</dbReference>
<dbReference type="HOGENOM" id="CLU_000288_40_1_1"/>
<dbReference type="AlphaFoldDB" id="L1IMA7"/>
<comment type="catalytic activity">
    <reaction evidence="8">
        <text>L-threonyl-[protein] + ATP = O-phospho-L-threonyl-[protein] + ADP + H(+)</text>
        <dbReference type="Rhea" id="RHEA:46608"/>
        <dbReference type="Rhea" id="RHEA-COMP:11060"/>
        <dbReference type="Rhea" id="RHEA-COMP:11605"/>
        <dbReference type="ChEBI" id="CHEBI:15378"/>
        <dbReference type="ChEBI" id="CHEBI:30013"/>
        <dbReference type="ChEBI" id="CHEBI:30616"/>
        <dbReference type="ChEBI" id="CHEBI:61977"/>
        <dbReference type="ChEBI" id="CHEBI:456216"/>
        <dbReference type="EC" id="2.7.11.1"/>
    </reaction>
</comment>
<dbReference type="RefSeq" id="XP_005823905.1">
    <property type="nucleotide sequence ID" value="XM_005823848.1"/>
</dbReference>
<evidence type="ECO:0000256" key="2">
    <source>
        <dbReference type="ARBA" id="ARBA00022527"/>
    </source>
</evidence>
<feature type="domain" description="Protein kinase" evidence="12">
    <location>
        <begin position="94"/>
        <end position="169"/>
    </location>
</feature>
<dbReference type="KEGG" id="gtt:GUITHDRAFT_116948"/>
<evidence type="ECO:0000256" key="7">
    <source>
        <dbReference type="ARBA" id="ARBA00022840"/>
    </source>
</evidence>
<keyword evidence="3" id="KW-0597">Phosphoprotein</keyword>
<evidence type="ECO:0000256" key="4">
    <source>
        <dbReference type="ARBA" id="ARBA00022679"/>
    </source>
</evidence>
<dbReference type="PaxDb" id="55529-EKX36925"/>
<dbReference type="GeneID" id="17293622"/>
<protein>
    <recommendedName>
        <fullName evidence="1">non-specific serine/threonine protein kinase</fullName>
        <ecNumber evidence="1">2.7.11.1</ecNumber>
    </recommendedName>
</protein>
<evidence type="ECO:0000256" key="5">
    <source>
        <dbReference type="ARBA" id="ARBA00022741"/>
    </source>
</evidence>
<feature type="compositionally biased region" description="Low complexity" evidence="11">
    <location>
        <begin position="1"/>
        <end position="18"/>
    </location>
</feature>
<keyword evidence="6" id="KW-0418">Kinase</keyword>
<reference evidence="15" key="2">
    <citation type="submission" date="2012-11" db="EMBL/GenBank/DDBJ databases">
        <authorList>
            <person name="Kuo A."/>
            <person name="Curtis B.A."/>
            <person name="Tanifuji G."/>
            <person name="Burki F."/>
            <person name="Gruber A."/>
            <person name="Irimia M."/>
            <person name="Maruyama S."/>
            <person name="Arias M.C."/>
            <person name="Ball S.G."/>
            <person name="Gile G.H."/>
            <person name="Hirakawa Y."/>
            <person name="Hopkins J.F."/>
            <person name="Rensing S.A."/>
            <person name="Schmutz J."/>
            <person name="Symeonidi A."/>
            <person name="Elias M."/>
            <person name="Eveleigh R.J."/>
            <person name="Herman E.K."/>
            <person name="Klute M.J."/>
            <person name="Nakayama T."/>
            <person name="Obornik M."/>
            <person name="Reyes-Prieto A."/>
            <person name="Armbrust E.V."/>
            <person name="Aves S.J."/>
            <person name="Beiko R.G."/>
            <person name="Coutinho P."/>
            <person name="Dacks J.B."/>
            <person name="Durnford D.G."/>
            <person name="Fast N.M."/>
            <person name="Green B.R."/>
            <person name="Grisdale C."/>
            <person name="Hempe F."/>
            <person name="Henrissat B."/>
            <person name="Hoppner M.P."/>
            <person name="Ishida K.-I."/>
            <person name="Kim E."/>
            <person name="Koreny L."/>
            <person name="Kroth P.G."/>
            <person name="Liu Y."/>
            <person name="Malik S.-B."/>
            <person name="Maier U.G."/>
            <person name="McRose D."/>
            <person name="Mock T."/>
            <person name="Neilson J.A."/>
            <person name="Onodera N.T."/>
            <person name="Poole A.M."/>
            <person name="Pritham E.J."/>
            <person name="Richards T.A."/>
            <person name="Rocap G."/>
            <person name="Roy S.W."/>
            <person name="Sarai C."/>
            <person name="Schaack S."/>
            <person name="Shirato S."/>
            <person name="Slamovits C.H."/>
            <person name="Spencer D.F."/>
            <person name="Suzuki S."/>
            <person name="Worden A.Z."/>
            <person name="Zauner S."/>
            <person name="Barry K."/>
            <person name="Bell C."/>
            <person name="Bharti A.K."/>
            <person name="Crow J.A."/>
            <person name="Grimwood J."/>
            <person name="Kramer R."/>
            <person name="Lindquist E."/>
            <person name="Lucas S."/>
            <person name="Salamov A."/>
            <person name="McFadden G.I."/>
            <person name="Lane C.E."/>
            <person name="Keeling P.J."/>
            <person name="Gray M.W."/>
            <person name="Grigoriev I.V."/>
            <person name="Archibald J.M."/>
        </authorList>
    </citation>
    <scope>NUCLEOTIDE SEQUENCE</scope>
    <source>
        <strain evidence="15">CCMP2712</strain>
    </source>
</reference>
<dbReference type="FunFam" id="3.30.200.20:FF:000192">
    <property type="entry name" value="Serine/threonine-protein kinase cot-1"/>
    <property type="match status" value="1"/>
</dbReference>
<dbReference type="EC" id="2.7.11.1" evidence="1"/>
<dbReference type="Pfam" id="PF00069">
    <property type="entry name" value="Pkinase"/>
    <property type="match status" value="1"/>
</dbReference>
<keyword evidence="4" id="KW-0808">Transferase</keyword>
<reference evidence="14" key="3">
    <citation type="submission" date="2015-06" db="UniProtKB">
        <authorList>
            <consortium name="EnsemblProtists"/>
        </authorList>
    </citation>
    <scope>IDENTIFICATION</scope>
</reference>
<feature type="region of interest" description="Disordered" evidence="11">
    <location>
        <begin position="1"/>
        <end position="23"/>
    </location>
</feature>
<evidence type="ECO:0000313" key="14">
    <source>
        <dbReference type="EnsemblProtists" id="EKX36925"/>
    </source>
</evidence>
<dbReference type="InterPro" id="IPR050236">
    <property type="entry name" value="Ser_Thr_kinase_AGC"/>
</dbReference>
<dbReference type="CDD" id="cd21742">
    <property type="entry name" value="MobB_NDR_LATS-like"/>
    <property type="match status" value="1"/>
</dbReference>
<dbReference type="InterPro" id="IPR000719">
    <property type="entry name" value="Prot_kinase_dom"/>
</dbReference>
<keyword evidence="7 10" id="KW-0067">ATP-binding</keyword>
<dbReference type="GO" id="GO:0035556">
    <property type="term" value="P:intracellular signal transduction"/>
    <property type="evidence" value="ECO:0007669"/>
    <property type="project" value="TreeGrafter"/>
</dbReference>
<comment type="catalytic activity">
    <reaction evidence="9">
        <text>L-seryl-[protein] + ATP = O-phospho-L-seryl-[protein] + ADP + H(+)</text>
        <dbReference type="Rhea" id="RHEA:17989"/>
        <dbReference type="Rhea" id="RHEA-COMP:9863"/>
        <dbReference type="Rhea" id="RHEA-COMP:11604"/>
        <dbReference type="ChEBI" id="CHEBI:15378"/>
        <dbReference type="ChEBI" id="CHEBI:29999"/>
        <dbReference type="ChEBI" id="CHEBI:30616"/>
        <dbReference type="ChEBI" id="CHEBI:83421"/>
        <dbReference type="ChEBI" id="CHEBI:456216"/>
        <dbReference type="EC" id="2.7.11.1"/>
    </reaction>
</comment>
<dbReference type="SUPFAM" id="SSF56112">
    <property type="entry name" value="Protein kinase-like (PK-like)"/>
    <property type="match status" value="1"/>
</dbReference>
<evidence type="ECO:0000256" key="9">
    <source>
        <dbReference type="ARBA" id="ARBA00048679"/>
    </source>
</evidence>
<feature type="binding site" evidence="10">
    <location>
        <position position="124"/>
    </location>
    <ligand>
        <name>ATP</name>
        <dbReference type="ChEBI" id="CHEBI:30616"/>
    </ligand>
</feature>
<keyword evidence="5 10" id="KW-0547">Nucleotide-binding</keyword>
<sequence length="169" mass="19600">MSQVDAMSSPAAGPSSPSRETVERAGLSKLLIESFYTNRATADKERRTRRKNLENQLDQLQCSQQEREDAIKEFGENESRYRRIVRQKMSINDFLTIKVIGRGAFGEVRLCRGKGANEDLYAVKILKKKEMRQKDQVAHVRAERDLMRSASENDWVVKLFYSFDDEEYL</sequence>